<evidence type="ECO:0000313" key="4">
    <source>
        <dbReference type="Proteomes" id="UP000284657"/>
    </source>
</evidence>
<evidence type="ECO:0000313" key="2">
    <source>
        <dbReference type="EMBL" id="RLN59283.1"/>
    </source>
</evidence>
<accession>A0A3F2RMP4</accession>
<comment type="caution">
    <text evidence="2">The sequence shown here is derived from an EMBL/GenBank/DDBJ whole genome shotgun (WGS) entry which is preliminary data.</text>
</comment>
<organism evidence="2 3">
    <name type="scientific">Phytophthora kernoviae</name>
    <dbReference type="NCBI Taxonomy" id="325452"/>
    <lineage>
        <taxon>Eukaryota</taxon>
        <taxon>Sar</taxon>
        <taxon>Stramenopiles</taxon>
        <taxon>Oomycota</taxon>
        <taxon>Peronosporomycetes</taxon>
        <taxon>Peronosporales</taxon>
        <taxon>Peronosporaceae</taxon>
        <taxon>Phytophthora</taxon>
    </lineage>
</organism>
<evidence type="ECO:0000313" key="1">
    <source>
        <dbReference type="EMBL" id="RLN54744.1"/>
    </source>
</evidence>
<dbReference type="Proteomes" id="UP000284657">
    <property type="component" value="Unassembled WGS sequence"/>
</dbReference>
<sequence length="74" mass="8125">MLPWAPAKVPMPSDSVRAGGFEVQAPAPAHIRTRVQLFVLVSGVIEVWDVSEFEAHQNCVLSWKASTVESYVDS</sequence>
<proteinExistence type="predicted"/>
<protein>
    <submittedName>
        <fullName evidence="2">Uncharacterized protein</fullName>
    </submittedName>
</protein>
<name>A0A3F2RMP4_9STRA</name>
<dbReference type="EMBL" id="MBAD02001433">
    <property type="protein sequence ID" value="RLN54744.1"/>
    <property type="molecule type" value="Genomic_DNA"/>
</dbReference>
<evidence type="ECO:0000313" key="3">
    <source>
        <dbReference type="Proteomes" id="UP000277300"/>
    </source>
</evidence>
<dbReference type="Proteomes" id="UP000277300">
    <property type="component" value="Unassembled WGS sequence"/>
</dbReference>
<dbReference type="EMBL" id="MBDO02000229">
    <property type="protein sequence ID" value="RLN59283.1"/>
    <property type="molecule type" value="Genomic_DNA"/>
</dbReference>
<dbReference type="AlphaFoldDB" id="A0A3F2RMP4"/>
<gene>
    <name evidence="1" type="ORF">BBJ29_009244</name>
    <name evidence="2" type="ORF">BBP00_00006578</name>
</gene>
<reference evidence="3 4" key="1">
    <citation type="submission" date="2018-07" db="EMBL/GenBank/DDBJ databases">
        <title>Genome sequencing of oomycete isolates from Chile give support for New Zealand origin for Phytophthora kernoviae and make available the first Nothophytophthora sp. genome.</title>
        <authorList>
            <person name="Studholme D.J."/>
            <person name="Sanfuentes E."/>
            <person name="Panda P."/>
            <person name="Hill R."/>
            <person name="Sambles C."/>
            <person name="Grant M."/>
            <person name="Williams N.M."/>
            <person name="Mcdougal R.L."/>
        </authorList>
    </citation>
    <scope>NUCLEOTIDE SEQUENCE [LARGE SCALE GENOMIC DNA]</scope>
    <source>
        <strain evidence="2">Chile6</strain>
        <strain evidence="1">Chile7</strain>
    </source>
</reference>